<name>A0A7Y7YFA7_9PSED</name>
<evidence type="ECO:0000256" key="4">
    <source>
        <dbReference type="ARBA" id="ARBA00022692"/>
    </source>
</evidence>
<protein>
    <submittedName>
        <fullName evidence="8">DoxX family protein</fullName>
    </submittedName>
</protein>
<evidence type="ECO:0000256" key="6">
    <source>
        <dbReference type="ARBA" id="ARBA00023136"/>
    </source>
</evidence>
<keyword evidence="6 7" id="KW-0472">Membrane</keyword>
<evidence type="ECO:0000256" key="2">
    <source>
        <dbReference type="ARBA" id="ARBA00006679"/>
    </source>
</evidence>
<organism evidence="8 9">
    <name type="scientific">Pseudomonas gingeri</name>
    <dbReference type="NCBI Taxonomy" id="117681"/>
    <lineage>
        <taxon>Bacteria</taxon>
        <taxon>Pseudomonadati</taxon>
        <taxon>Pseudomonadota</taxon>
        <taxon>Gammaproteobacteria</taxon>
        <taxon>Pseudomonadales</taxon>
        <taxon>Pseudomonadaceae</taxon>
        <taxon>Pseudomonas</taxon>
    </lineage>
</organism>
<dbReference type="Pfam" id="PF07681">
    <property type="entry name" value="DoxX"/>
    <property type="match status" value="1"/>
</dbReference>
<feature type="transmembrane region" description="Helical" evidence="7">
    <location>
        <begin position="110"/>
        <end position="129"/>
    </location>
</feature>
<comment type="similarity">
    <text evidence="2">Belongs to the DoxX family.</text>
</comment>
<dbReference type="Proteomes" id="UP000520592">
    <property type="component" value="Unassembled WGS sequence"/>
</dbReference>
<reference evidence="8 9" key="1">
    <citation type="submission" date="2020-04" db="EMBL/GenBank/DDBJ databases">
        <title>Molecular characterization of pseudomonads from Agaricus bisporus reveal novel blotch 2 pathogens in Western Europe.</title>
        <authorList>
            <person name="Taparia T."/>
            <person name="Krijger M."/>
            <person name="Haynes E."/>
            <person name="Elpinstone J.G."/>
            <person name="Noble R."/>
            <person name="Van Der Wolf J."/>
        </authorList>
    </citation>
    <scope>NUCLEOTIDE SEQUENCE [LARGE SCALE GENOMIC DNA]</scope>
    <source>
        <strain evidence="8 9">IPO3737</strain>
    </source>
</reference>
<keyword evidence="5 7" id="KW-1133">Transmembrane helix</keyword>
<comment type="caution">
    <text evidence="8">The sequence shown here is derived from an EMBL/GenBank/DDBJ whole genome shotgun (WGS) entry which is preliminary data.</text>
</comment>
<feature type="transmembrane region" description="Helical" evidence="7">
    <location>
        <begin position="70"/>
        <end position="90"/>
    </location>
</feature>
<evidence type="ECO:0000256" key="7">
    <source>
        <dbReference type="SAM" id="Phobius"/>
    </source>
</evidence>
<evidence type="ECO:0000256" key="1">
    <source>
        <dbReference type="ARBA" id="ARBA00004651"/>
    </source>
</evidence>
<comment type="subcellular location">
    <subcellularLocation>
        <location evidence="1">Cell membrane</location>
        <topology evidence="1">Multi-pass membrane protein</topology>
    </subcellularLocation>
</comment>
<evidence type="ECO:0000256" key="5">
    <source>
        <dbReference type="ARBA" id="ARBA00022989"/>
    </source>
</evidence>
<evidence type="ECO:0000313" key="8">
    <source>
        <dbReference type="EMBL" id="NWC35424.1"/>
    </source>
</evidence>
<dbReference type="PANTHER" id="PTHR33452:SF1">
    <property type="entry name" value="INNER MEMBRANE PROTEIN YPHA-RELATED"/>
    <property type="match status" value="1"/>
</dbReference>
<keyword evidence="3" id="KW-1003">Cell membrane</keyword>
<dbReference type="AlphaFoldDB" id="A0A7Y7YFA7"/>
<proteinExistence type="inferred from homology"/>
<gene>
    <name evidence="8" type="ORF">HX876_23885</name>
</gene>
<dbReference type="InterPro" id="IPR051907">
    <property type="entry name" value="DoxX-like_oxidoreductase"/>
</dbReference>
<dbReference type="PANTHER" id="PTHR33452">
    <property type="entry name" value="OXIDOREDUCTASE CATD-RELATED"/>
    <property type="match status" value="1"/>
</dbReference>
<evidence type="ECO:0000256" key="3">
    <source>
        <dbReference type="ARBA" id="ARBA00022475"/>
    </source>
</evidence>
<sequence>MFDNKTAPYGVLLLRALLGFSFLAHVSVKLFVYTVPGFVSYFGSLGLPPVLAYLTIMLELLGSLALILGIYARWVAVPLVFELLGTIAVVHSKLGWEFNNSGGGWEYPAFWAIALVVFILLGDGPYALLPSRRVE</sequence>
<feature type="transmembrane region" description="Helical" evidence="7">
    <location>
        <begin position="12"/>
        <end position="32"/>
    </location>
</feature>
<dbReference type="GO" id="GO:0005886">
    <property type="term" value="C:plasma membrane"/>
    <property type="evidence" value="ECO:0007669"/>
    <property type="project" value="UniProtKB-SubCell"/>
</dbReference>
<evidence type="ECO:0000313" key="9">
    <source>
        <dbReference type="Proteomes" id="UP000520592"/>
    </source>
</evidence>
<accession>A0A7Y7YFA7</accession>
<dbReference type="InterPro" id="IPR032808">
    <property type="entry name" value="DoxX"/>
</dbReference>
<dbReference type="EMBL" id="JACAQD010000032">
    <property type="protein sequence ID" value="NWC35424.1"/>
    <property type="molecule type" value="Genomic_DNA"/>
</dbReference>
<dbReference type="RefSeq" id="WP_177058004.1">
    <property type="nucleotide sequence ID" value="NZ_JACAPB010000019.1"/>
</dbReference>
<keyword evidence="4 7" id="KW-0812">Transmembrane</keyword>